<dbReference type="RefSeq" id="WP_201696347.1">
    <property type="nucleotide sequence ID" value="NZ_CAJHCQ010000005.1"/>
</dbReference>
<keyword evidence="2" id="KW-1185">Reference proteome</keyword>
<protein>
    <submittedName>
        <fullName evidence="1">Uncharacterized protein</fullName>
    </submittedName>
</protein>
<evidence type="ECO:0000313" key="2">
    <source>
        <dbReference type="Proteomes" id="UP000656319"/>
    </source>
</evidence>
<evidence type="ECO:0000313" key="1">
    <source>
        <dbReference type="EMBL" id="CAD6531910.1"/>
    </source>
</evidence>
<comment type="caution">
    <text evidence="1">The sequence shown here is derived from an EMBL/GenBank/DDBJ whole genome shotgun (WGS) entry which is preliminary data.</text>
</comment>
<sequence length="145" mass="16386">MGFRQAACHVWAIDGYEDDDRMARVNTAYTEASPESVENNKGWRSATVERAVVTVRARLRPALTDRPCTIYGGFRRGQKLPEHMWLEYNGYIFETMPGHDLVFEQANNRNRDTPRLEGDPFANANVGFCISVLTESQLAMINAAT</sequence>
<accession>A0ABN7HRX8</accession>
<dbReference type="Proteomes" id="UP000656319">
    <property type="component" value="Unassembled WGS sequence"/>
</dbReference>
<reference evidence="1 2" key="1">
    <citation type="submission" date="2020-10" db="EMBL/GenBank/DDBJ databases">
        <authorList>
            <person name="Peeters C."/>
        </authorList>
    </citation>
    <scope>NUCLEOTIDE SEQUENCE [LARGE SCALE GENOMIC DNA]</scope>
    <source>
        <strain evidence="1 2">LMG 27952</strain>
    </source>
</reference>
<organism evidence="1 2">
    <name type="scientific">Paraburkholderia hiiakae</name>
    <dbReference type="NCBI Taxonomy" id="1081782"/>
    <lineage>
        <taxon>Bacteria</taxon>
        <taxon>Pseudomonadati</taxon>
        <taxon>Pseudomonadota</taxon>
        <taxon>Betaproteobacteria</taxon>
        <taxon>Burkholderiales</taxon>
        <taxon>Burkholderiaceae</taxon>
        <taxon>Paraburkholderia</taxon>
    </lineage>
</organism>
<gene>
    <name evidence="1" type="ORF">LMG27952_02635</name>
</gene>
<name>A0ABN7HRX8_9BURK</name>
<proteinExistence type="predicted"/>
<dbReference type="EMBL" id="CAJHCQ010000005">
    <property type="protein sequence ID" value="CAD6531910.1"/>
    <property type="molecule type" value="Genomic_DNA"/>
</dbReference>